<keyword evidence="1" id="KW-0472">Membrane</keyword>
<accession>A0A0A9AMZ1</accession>
<protein>
    <submittedName>
        <fullName evidence="2">Uncharacterized protein</fullName>
    </submittedName>
</protein>
<feature type="transmembrane region" description="Helical" evidence="1">
    <location>
        <begin position="7"/>
        <end position="26"/>
    </location>
</feature>
<evidence type="ECO:0000313" key="2">
    <source>
        <dbReference type="EMBL" id="JAD53069.1"/>
    </source>
</evidence>
<sequence>MLLTYNFCVFVCVWIFLVPMKLLQHVL</sequence>
<reference evidence="2" key="1">
    <citation type="submission" date="2014-09" db="EMBL/GenBank/DDBJ databases">
        <authorList>
            <person name="Magalhaes I.L.F."/>
            <person name="Oliveira U."/>
            <person name="Santos F.R."/>
            <person name="Vidigal T.H.D.A."/>
            <person name="Brescovit A.D."/>
            <person name="Santos A.J."/>
        </authorList>
    </citation>
    <scope>NUCLEOTIDE SEQUENCE</scope>
    <source>
        <tissue evidence="2">Shoot tissue taken approximately 20 cm above the soil surface</tissue>
    </source>
</reference>
<organism evidence="2">
    <name type="scientific">Arundo donax</name>
    <name type="common">Giant reed</name>
    <name type="synonym">Donax arundinaceus</name>
    <dbReference type="NCBI Taxonomy" id="35708"/>
    <lineage>
        <taxon>Eukaryota</taxon>
        <taxon>Viridiplantae</taxon>
        <taxon>Streptophyta</taxon>
        <taxon>Embryophyta</taxon>
        <taxon>Tracheophyta</taxon>
        <taxon>Spermatophyta</taxon>
        <taxon>Magnoliopsida</taxon>
        <taxon>Liliopsida</taxon>
        <taxon>Poales</taxon>
        <taxon>Poaceae</taxon>
        <taxon>PACMAD clade</taxon>
        <taxon>Arundinoideae</taxon>
        <taxon>Arundineae</taxon>
        <taxon>Arundo</taxon>
    </lineage>
</organism>
<keyword evidence="1" id="KW-1133">Transmembrane helix</keyword>
<proteinExistence type="predicted"/>
<dbReference type="EMBL" id="GBRH01244826">
    <property type="protein sequence ID" value="JAD53069.1"/>
    <property type="molecule type" value="Transcribed_RNA"/>
</dbReference>
<keyword evidence="1" id="KW-0812">Transmembrane</keyword>
<name>A0A0A9AMZ1_ARUDO</name>
<reference evidence="2" key="2">
    <citation type="journal article" date="2015" name="Data Brief">
        <title>Shoot transcriptome of the giant reed, Arundo donax.</title>
        <authorList>
            <person name="Barrero R.A."/>
            <person name="Guerrero F.D."/>
            <person name="Moolhuijzen P."/>
            <person name="Goolsby J.A."/>
            <person name="Tidwell J."/>
            <person name="Bellgard S.E."/>
            <person name="Bellgard M.I."/>
        </authorList>
    </citation>
    <scope>NUCLEOTIDE SEQUENCE</scope>
    <source>
        <tissue evidence="2">Shoot tissue taken approximately 20 cm above the soil surface</tissue>
    </source>
</reference>
<dbReference type="AlphaFoldDB" id="A0A0A9AMZ1"/>
<evidence type="ECO:0000256" key="1">
    <source>
        <dbReference type="SAM" id="Phobius"/>
    </source>
</evidence>